<comment type="subcellular location">
    <subcellularLocation>
        <location evidence="1">Cell membrane</location>
        <topology evidence="1">Multi-pass membrane protein</topology>
    </subcellularLocation>
</comment>
<feature type="transmembrane region" description="Helical" evidence="9">
    <location>
        <begin position="229"/>
        <end position="247"/>
    </location>
</feature>
<accession>A0A433ZUG0</accession>
<feature type="transmembrane region" description="Helical" evidence="9">
    <location>
        <begin position="175"/>
        <end position="194"/>
    </location>
</feature>
<keyword evidence="3" id="KW-0813">Transport</keyword>
<evidence type="ECO:0000259" key="10">
    <source>
        <dbReference type="PROSITE" id="PS50850"/>
    </source>
</evidence>
<feature type="region of interest" description="Disordered" evidence="8">
    <location>
        <begin position="1"/>
        <end position="22"/>
    </location>
</feature>
<feature type="compositionally biased region" description="Polar residues" evidence="8">
    <location>
        <begin position="10"/>
        <end position="22"/>
    </location>
</feature>
<name>A0A433ZUG0_MORMO</name>
<dbReference type="PROSITE" id="PS00216">
    <property type="entry name" value="SUGAR_TRANSPORT_1"/>
    <property type="match status" value="1"/>
</dbReference>
<comment type="similarity">
    <text evidence="2">Belongs to the major facilitator superfamily.</text>
</comment>
<feature type="transmembrane region" description="Helical" evidence="9">
    <location>
        <begin position="75"/>
        <end position="94"/>
    </location>
</feature>
<proteinExistence type="inferred from homology"/>
<evidence type="ECO:0000256" key="6">
    <source>
        <dbReference type="ARBA" id="ARBA00022989"/>
    </source>
</evidence>
<dbReference type="Gene3D" id="1.20.1250.20">
    <property type="entry name" value="MFS general substrate transporter like domains"/>
    <property type="match status" value="1"/>
</dbReference>
<evidence type="ECO:0000256" key="5">
    <source>
        <dbReference type="ARBA" id="ARBA00022692"/>
    </source>
</evidence>
<feature type="transmembrane region" description="Helical" evidence="9">
    <location>
        <begin position="33"/>
        <end position="55"/>
    </location>
</feature>
<dbReference type="Gene3D" id="1.20.1720.10">
    <property type="entry name" value="Multidrug resistance protein D"/>
    <property type="match status" value="1"/>
</dbReference>
<dbReference type="GO" id="GO:0022857">
    <property type="term" value="F:transmembrane transporter activity"/>
    <property type="evidence" value="ECO:0007669"/>
    <property type="project" value="InterPro"/>
</dbReference>
<dbReference type="CDD" id="cd17324">
    <property type="entry name" value="MFS_NepI_like"/>
    <property type="match status" value="1"/>
</dbReference>
<organism evidence="11 12">
    <name type="scientific">Morganella morganii</name>
    <name type="common">Proteus morganii</name>
    <dbReference type="NCBI Taxonomy" id="582"/>
    <lineage>
        <taxon>Bacteria</taxon>
        <taxon>Pseudomonadati</taxon>
        <taxon>Pseudomonadota</taxon>
        <taxon>Gammaproteobacteria</taxon>
        <taxon>Enterobacterales</taxon>
        <taxon>Morganellaceae</taxon>
        <taxon>Morganella</taxon>
    </lineage>
</organism>
<keyword evidence="7 9" id="KW-0472">Membrane</keyword>
<evidence type="ECO:0000256" key="2">
    <source>
        <dbReference type="ARBA" id="ARBA00008335"/>
    </source>
</evidence>
<protein>
    <recommendedName>
        <fullName evidence="10">Major facilitator superfamily (MFS) profile domain-containing protein</fullName>
    </recommendedName>
</protein>
<dbReference type="InterPro" id="IPR036259">
    <property type="entry name" value="MFS_trans_sf"/>
</dbReference>
<keyword evidence="4" id="KW-1003">Cell membrane</keyword>
<dbReference type="PROSITE" id="PS50850">
    <property type="entry name" value="MFS"/>
    <property type="match status" value="1"/>
</dbReference>
<dbReference type="PANTHER" id="PTHR43271:SF1">
    <property type="entry name" value="INNER MEMBRANE TRANSPORT PROTEIN YNFM"/>
    <property type="match status" value="1"/>
</dbReference>
<dbReference type="InterPro" id="IPR020846">
    <property type="entry name" value="MFS_dom"/>
</dbReference>
<comment type="caution">
    <text evidence="11">The sequence shown here is derived from an EMBL/GenBank/DDBJ whole genome shotgun (WGS) entry which is preliminary data.</text>
</comment>
<dbReference type="Proteomes" id="UP000286908">
    <property type="component" value="Unassembled WGS sequence"/>
</dbReference>
<feature type="domain" description="Major facilitator superfamily (MFS) profile" evidence="10">
    <location>
        <begin position="33"/>
        <end position="320"/>
    </location>
</feature>
<dbReference type="PANTHER" id="PTHR43271">
    <property type="entry name" value="BLL2771 PROTEIN"/>
    <property type="match status" value="1"/>
</dbReference>
<evidence type="ECO:0000256" key="1">
    <source>
        <dbReference type="ARBA" id="ARBA00004651"/>
    </source>
</evidence>
<dbReference type="AlphaFoldDB" id="A0A433ZUG0"/>
<feature type="transmembrane region" description="Helical" evidence="9">
    <location>
        <begin position="142"/>
        <end position="163"/>
    </location>
</feature>
<sequence>MTDENKLITDSRTASPVQDNQTKQHYIQRNDKLYLRVTLSFFMVGLATFALLYFVQPILPLLSEDFAVSPAQASLSLSLATGFMAIGLLITGPLSDAVGRKFSLFGAFLFWRLLPPSRHFRASSLKPKSLWKYLILHCRDDGLPWLFATGFIIMGSFVTLFNYIGYRLMEPPYHFSQAVVGMLSVVYLSGTYSASKAGTLTRKYGYGKVLIGAVSLMLTGILITLGSSLAAVLIGMLVLTTGFFAAHSVTSSWVGHRARRARAQASSLYLFSYYGGSSIAGTLGGVFWSYWHWNGIGWFIAAMLATGVLITLYLNKHAHS</sequence>
<evidence type="ECO:0000256" key="4">
    <source>
        <dbReference type="ARBA" id="ARBA00022475"/>
    </source>
</evidence>
<keyword evidence="6 9" id="KW-1133">Transmembrane helix</keyword>
<evidence type="ECO:0000256" key="3">
    <source>
        <dbReference type="ARBA" id="ARBA00022448"/>
    </source>
</evidence>
<dbReference type="GO" id="GO:0005886">
    <property type="term" value="C:plasma membrane"/>
    <property type="evidence" value="ECO:0007669"/>
    <property type="project" value="UniProtKB-SubCell"/>
</dbReference>
<dbReference type="EMBL" id="NRQY01000001">
    <property type="protein sequence ID" value="RUT65739.1"/>
    <property type="molecule type" value="Genomic_DNA"/>
</dbReference>
<dbReference type="OrthoDB" id="63984at2"/>
<evidence type="ECO:0000256" key="9">
    <source>
        <dbReference type="SAM" id="Phobius"/>
    </source>
</evidence>
<evidence type="ECO:0000313" key="11">
    <source>
        <dbReference type="EMBL" id="RUT65739.1"/>
    </source>
</evidence>
<evidence type="ECO:0000313" key="12">
    <source>
        <dbReference type="Proteomes" id="UP000286908"/>
    </source>
</evidence>
<evidence type="ECO:0000256" key="7">
    <source>
        <dbReference type="ARBA" id="ARBA00023136"/>
    </source>
</evidence>
<gene>
    <name evidence="11" type="ORF">CKG00_04455</name>
</gene>
<feature type="transmembrane region" description="Helical" evidence="9">
    <location>
        <begin position="296"/>
        <end position="314"/>
    </location>
</feature>
<evidence type="ECO:0000256" key="8">
    <source>
        <dbReference type="SAM" id="MobiDB-lite"/>
    </source>
</evidence>
<dbReference type="SUPFAM" id="SSF103473">
    <property type="entry name" value="MFS general substrate transporter"/>
    <property type="match status" value="2"/>
</dbReference>
<reference evidence="11 12" key="1">
    <citation type="submission" date="2017-08" db="EMBL/GenBank/DDBJ databases">
        <title>Draft genome sequence of pheromone producing symbiont Morganella morganii, of the female New Zealand grass grub Costelytra giveni.</title>
        <authorList>
            <person name="Laugraud A."/>
            <person name="Young S.D."/>
            <person name="Hurst M.H."/>
        </authorList>
    </citation>
    <scope>NUCLEOTIDE SEQUENCE [LARGE SCALE GENOMIC DNA]</scope>
    <source>
        <strain evidence="11 12">MMsCG</strain>
    </source>
</reference>
<feature type="transmembrane region" description="Helical" evidence="9">
    <location>
        <begin position="268"/>
        <end position="290"/>
    </location>
</feature>
<feature type="transmembrane region" description="Helical" evidence="9">
    <location>
        <begin position="206"/>
        <end position="223"/>
    </location>
</feature>
<dbReference type="InterPro" id="IPR005829">
    <property type="entry name" value="Sugar_transporter_CS"/>
</dbReference>
<keyword evidence="5 9" id="KW-0812">Transmembrane</keyword>